<name>A0A8C3BBY0_CAIMO</name>
<dbReference type="PANTHER" id="PTHR10953">
    <property type="entry name" value="UBIQUITIN-ACTIVATING ENZYME E1"/>
    <property type="match status" value="1"/>
</dbReference>
<dbReference type="GO" id="GO:0016925">
    <property type="term" value="P:protein sumoylation"/>
    <property type="evidence" value="ECO:0007669"/>
    <property type="project" value="TreeGrafter"/>
</dbReference>
<feature type="domain" description="Ubiquitin-activating enzyme E1 C-terminal" evidence="6">
    <location>
        <begin position="1094"/>
        <end position="1217"/>
    </location>
</feature>
<evidence type="ECO:0000256" key="2">
    <source>
        <dbReference type="ARBA" id="ARBA00005673"/>
    </source>
</evidence>
<dbReference type="Pfam" id="PF09358">
    <property type="entry name" value="E1_UFD"/>
    <property type="match status" value="1"/>
</dbReference>
<dbReference type="InterPro" id="IPR018075">
    <property type="entry name" value="UBQ-activ_enz_E1"/>
</dbReference>
<dbReference type="Gene3D" id="2.40.30.180">
    <property type="entry name" value="Ubiquitin-activating enzyme E1, FCCH domain"/>
    <property type="match status" value="1"/>
</dbReference>
<evidence type="ECO:0000256" key="1">
    <source>
        <dbReference type="ARBA" id="ARBA00004906"/>
    </source>
</evidence>
<sequence>MRTWGPCTGLYWDSRRPPWSGTWEGTGGHARYMQCWGRSGGVSHSPGRAVPLSGAVAAGGGQGVGAGPGAAAAGGGGGAGGPAGGRAVAESGHGPAVGPPGQADPQQAEPEPEQQQLAQRCPHVLRRPLGRQLPAQCSQRLPRRLPAARRHHPGLLLPLLLLLPPPSSSSSSSSPCAAGTGRCRGRAHGGGALLAAAVGAGGKRGAAGPGPRFRAPPAVLKGVPPSPPLPFPRYVLGGGSGGRLRAAAVLVSGLRGAGAQVAAALVLAGTGRVVLRDPRGAGSARCAQQFLLQESDVGQNHVQASQRRLAELNPDVEVTVSTEELSEDFLDAFQVVVLTESPLEEQLRVGDICHAKGICFIVADAKGLAGQLFCDFGERFVVVDPAEGDPLYATVQHISQGNPGIVTCARAEEGRGHRFSDGDLVTFSGLEGMTELNGCEPCPVRVLDTYRLEISDTSAFSPYRCGGQVLQVRLHQEHSHESLRQALAMPKIPVRSSAELQRSRSLHAAFRALHAFRKERGRLPQPRDPADAERVLELARSLGAQLGPLDEDVVRAFASVSAGDLCPVASFIGALAAQEALKAITRKLLPLDQWFYFDALECLAMEGAAGLTQEDCEPRGSRYDGQIAVFGANFQEELGRQKFFVVGAGAIGCELLKNFAMMGLAAGPGGDITVTDMDTVADSNLHRQFLFRAADVSKPKAEVAATAVRCMNPAVKVTAHQNQVGPGTEQLYGDDFFQELDGVISAVDTLEARAYLETRCIRSRTPLLDSGTEGARGDVLPMVPPLTKPLQSATGSTDGTFPLCTLRYYPNAIEHTLQWARDEFEGLFQLPAESVNRFLEELPEEPAQREGLEVPERVWRSLQERPRDWGDCVRWARRHWQSHYHDAIAQLLHTFPPTHESSPGVPFWSGDRRCPHPLTFDPSNDAHVAYIEAAARLWAQTYKLPTCSNRAATQDILRSTVLPPFVPQDGLRIPTTEGTDTVEAAVDPGQPMELTQDLAQDLARWRQELGGGTEARLMEPIHFEKDDDAHMDFIMAASNLRAENYGIPPTDWLTSKRIAGRIVPAIVTTTAAVAGLVCLEVYKLVWRCQVLSCYRISTLFLSECLLLRVEPEQPPTYWYRGKEWSYWDRLEVRAVGADGQEMTVRELLDWLQREHGWTVSKLLRGTTMLYDAEDDAETQAQQQAQKLSDGMERAGALRQLELQYLCKGDTEEECPPLLCILP</sequence>
<dbReference type="GO" id="GO:0019948">
    <property type="term" value="F:SUMO activating enzyme activity"/>
    <property type="evidence" value="ECO:0007669"/>
    <property type="project" value="TreeGrafter"/>
</dbReference>
<dbReference type="GO" id="GO:0005737">
    <property type="term" value="C:cytoplasm"/>
    <property type="evidence" value="ECO:0007669"/>
    <property type="project" value="TreeGrafter"/>
</dbReference>
<evidence type="ECO:0000256" key="4">
    <source>
        <dbReference type="ARBA" id="ARBA00030371"/>
    </source>
</evidence>
<dbReference type="InterPro" id="IPR019572">
    <property type="entry name" value="UBA_E1_SCCH"/>
</dbReference>
<dbReference type="InterPro" id="IPR000594">
    <property type="entry name" value="ThiF_NAD_FAD-bd"/>
</dbReference>
<dbReference type="Gene3D" id="3.10.290.60">
    <property type="entry name" value="Ubiquitin-activating enzyme E1, UFD domain"/>
    <property type="match status" value="1"/>
</dbReference>
<proteinExistence type="inferred from homology"/>
<dbReference type="NCBIfam" id="TIGR01408">
    <property type="entry name" value="Ube1"/>
    <property type="match status" value="1"/>
</dbReference>
<feature type="compositionally biased region" description="Gly residues" evidence="5">
    <location>
        <begin position="66"/>
        <end position="84"/>
    </location>
</feature>
<feature type="region of interest" description="Disordered" evidence="5">
    <location>
        <begin position="66"/>
        <end position="118"/>
    </location>
</feature>
<accession>A0A8C3BBY0</accession>
<dbReference type="InterPro" id="IPR042063">
    <property type="entry name" value="Ubi_acti_E1_SCCH"/>
</dbReference>
<dbReference type="Gene3D" id="3.50.50.80">
    <property type="entry name" value="Ubiquitin-activating enzyme E1, inactive adenylation domain, subdomain 1"/>
    <property type="match status" value="1"/>
</dbReference>
<dbReference type="FunFam" id="2.40.30.180:FF:000001">
    <property type="entry name" value="ubiquitin-like modifier-activating enzyme 1"/>
    <property type="match status" value="1"/>
</dbReference>
<evidence type="ECO:0000313" key="8">
    <source>
        <dbReference type="Proteomes" id="UP000694556"/>
    </source>
</evidence>
<dbReference type="InterPro" id="IPR042449">
    <property type="entry name" value="Ub-E1_IAD_1"/>
</dbReference>
<comment type="pathway">
    <text evidence="1">Protein modification; protein ubiquitination.</text>
</comment>
<dbReference type="InterPro" id="IPR018965">
    <property type="entry name" value="Ub-activating_enz_E1_C"/>
</dbReference>
<keyword evidence="3" id="KW-0436">Ligase</keyword>
<dbReference type="UniPathway" id="UPA00143"/>
<dbReference type="AlphaFoldDB" id="A0A8C3BBY0"/>
<comment type="similarity">
    <text evidence="2">Belongs to the ubiquitin-activating E1 family.</text>
</comment>
<dbReference type="InterPro" id="IPR038252">
    <property type="entry name" value="UBA_E1_C_sf"/>
</dbReference>
<dbReference type="InterPro" id="IPR000011">
    <property type="entry name" value="UBQ/SUMO-activ_enz_E1-like"/>
</dbReference>
<evidence type="ECO:0000256" key="5">
    <source>
        <dbReference type="SAM" id="MobiDB-lite"/>
    </source>
</evidence>
<evidence type="ECO:0000256" key="3">
    <source>
        <dbReference type="ARBA" id="ARBA00022598"/>
    </source>
</evidence>
<protein>
    <recommendedName>
        <fullName evidence="4">Ubiquitin-activating enzyme E1</fullName>
    </recommendedName>
</protein>
<dbReference type="Gene3D" id="1.10.10.2660">
    <property type="entry name" value="Ubiquitin-activating enzyme E1, SCCH domain"/>
    <property type="match status" value="1"/>
</dbReference>
<organism evidence="7 8">
    <name type="scientific">Cairina moschata</name>
    <name type="common">Muscovy duck</name>
    <dbReference type="NCBI Taxonomy" id="8855"/>
    <lineage>
        <taxon>Eukaryota</taxon>
        <taxon>Metazoa</taxon>
        <taxon>Chordata</taxon>
        <taxon>Craniata</taxon>
        <taxon>Vertebrata</taxon>
        <taxon>Euteleostomi</taxon>
        <taxon>Archelosauria</taxon>
        <taxon>Archosauria</taxon>
        <taxon>Dinosauria</taxon>
        <taxon>Saurischia</taxon>
        <taxon>Theropoda</taxon>
        <taxon>Coelurosauria</taxon>
        <taxon>Aves</taxon>
        <taxon>Neognathae</taxon>
        <taxon>Galloanserae</taxon>
        <taxon>Anseriformes</taxon>
        <taxon>Anatidae</taxon>
        <taxon>Anatinae</taxon>
        <taxon>Cairina</taxon>
    </lineage>
</organism>
<dbReference type="FunFam" id="1.10.10.2660:FF:000001">
    <property type="entry name" value="Ubiquitin-activating enzyme E1 1"/>
    <property type="match status" value="1"/>
</dbReference>
<dbReference type="InterPro" id="IPR035985">
    <property type="entry name" value="Ubiquitin-activating_enz"/>
</dbReference>
<dbReference type="SUPFAM" id="SSF69572">
    <property type="entry name" value="Activating enzymes of the ubiquitin-like proteins"/>
    <property type="match status" value="2"/>
</dbReference>
<keyword evidence="8" id="KW-1185">Reference proteome</keyword>
<dbReference type="InterPro" id="IPR032420">
    <property type="entry name" value="E1_4HB"/>
</dbReference>
<dbReference type="InterPro" id="IPR032418">
    <property type="entry name" value="E1_FCCH"/>
</dbReference>
<dbReference type="InterPro" id="IPR042302">
    <property type="entry name" value="E1_FCCH_sf"/>
</dbReference>
<dbReference type="Pfam" id="PF16191">
    <property type="entry name" value="E1_4HB"/>
    <property type="match status" value="1"/>
</dbReference>
<reference evidence="7" key="3">
    <citation type="submission" date="2025-09" db="UniProtKB">
        <authorList>
            <consortium name="Ensembl"/>
        </authorList>
    </citation>
    <scope>IDENTIFICATION</scope>
</reference>
<dbReference type="GO" id="GO:0031510">
    <property type="term" value="C:SUMO activating enzyme complex"/>
    <property type="evidence" value="ECO:0007669"/>
    <property type="project" value="TreeGrafter"/>
</dbReference>
<dbReference type="Pfam" id="PF00899">
    <property type="entry name" value="ThiF"/>
    <property type="match status" value="1"/>
</dbReference>
<evidence type="ECO:0000259" key="6">
    <source>
        <dbReference type="SMART" id="SM00985"/>
    </source>
</evidence>
<dbReference type="PANTHER" id="PTHR10953:SF4">
    <property type="entry name" value="UBIQUITIN-ACTIVATING ENZYME E1 C-TERMINAL DOMAIN-CONTAINING PROTEIN"/>
    <property type="match status" value="1"/>
</dbReference>
<dbReference type="InterPro" id="IPR045886">
    <property type="entry name" value="ThiF/MoeB/HesA"/>
</dbReference>
<dbReference type="Gene3D" id="3.40.50.720">
    <property type="entry name" value="NAD(P)-binding Rossmann-like Domain"/>
    <property type="match status" value="1"/>
</dbReference>
<dbReference type="SMART" id="SM00985">
    <property type="entry name" value="UBA_e1_C"/>
    <property type="match status" value="1"/>
</dbReference>
<dbReference type="Pfam" id="PF10585">
    <property type="entry name" value="UBA_E1_SCCH"/>
    <property type="match status" value="1"/>
</dbReference>
<feature type="compositionally biased region" description="Low complexity" evidence="5">
    <location>
        <begin position="85"/>
        <end position="116"/>
    </location>
</feature>
<dbReference type="Pfam" id="PF16190">
    <property type="entry name" value="E1_FCCH"/>
    <property type="match status" value="1"/>
</dbReference>
<reference evidence="7" key="1">
    <citation type="submission" date="2018-09" db="EMBL/GenBank/DDBJ databases">
        <title>Common duck and Muscovy duck high density SNP chip.</title>
        <authorList>
            <person name="Vignal A."/>
            <person name="Thebault N."/>
            <person name="Warren W.C."/>
        </authorList>
    </citation>
    <scope>NUCLEOTIDE SEQUENCE [LARGE SCALE GENOMIC DNA]</scope>
</reference>
<dbReference type="Ensembl" id="ENSCMMT00000003627.1">
    <property type="protein sequence ID" value="ENSCMMP00000003234.1"/>
    <property type="gene ID" value="ENSCMMG00000002101.1"/>
</dbReference>
<dbReference type="GO" id="GO:0016567">
    <property type="term" value="P:protein ubiquitination"/>
    <property type="evidence" value="ECO:0007669"/>
    <property type="project" value="UniProtKB-UniPathway"/>
</dbReference>
<reference evidence="7" key="2">
    <citation type="submission" date="2025-08" db="UniProtKB">
        <authorList>
            <consortium name="Ensembl"/>
        </authorList>
    </citation>
    <scope>IDENTIFICATION</scope>
</reference>
<dbReference type="PRINTS" id="PR01849">
    <property type="entry name" value="UBIQUITINACT"/>
</dbReference>
<evidence type="ECO:0000313" key="7">
    <source>
        <dbReference type="Ensembl" id="ENSCMMP00000003234.1"/>
    </source>
</evidence>
<dbReference type="Gene3D" id="3.40.50.12550">
    <property type="entry name" value="Ubiquitin-activating enzyme E1, inactive adenylation domain, subdomain 2"/>
    <property type="match status" value="1"/>
</dbReference>
<dbReference type="Proteomes" id="UP000694556">
    <property type="component" value="Chromosome 13"/>
</dbReference>